<dbReference type="AlphaFoldDB" id="A0A839GC96"/>
<feature type="signal peptide" evidence="4">
    <location>
        <begin position="1"/>
        <end position="23"/>
    </location>
</feature>
<dbReference type="SMART" id="SM00028">
    <property type="entry name" value="TPR"/>
    <property type="match status" value="3"/>
</dbReference>
<evidence type="ECO:0000313" key="6">
    <source>
        <dbReference type="Proteomes" id="UP000563094"/>
    </source>
</evidence>
<dbReference type="PANTHER" id="PTHR44858:SF1">
    <property type="entry name" value="UDP-N-ACETYLGLUCOSAMINE--PEPTIDE N-ACETYLGLUCOSAMINYLTRANSFERASE SPINDLY-RELATED"/>
    <property type="match status" value="1"/>
</dbReference>
<dbReference type="GO" id="GO:0046813">
    <property type="term" value="P:receptor-mediated virion attachment to host cell"/>
    <property type="evidence" value="ECO:0007669"/>
    <property type="project" value="TreeGrafter"/>
</dbReference>
<dbReference type="PANTHER" id="PTHR44858">
    <property type="entry name" value="TETRATRICOPEPTIDE REPEAT PROTEIN 6"/>
    <property type="match status" value="1"/>
</dbReference>
<dbReference type="Pfam" id="PF13432">
    <property type="entry name" value="TPR_16"/>
    <property type="match status" value="1"/>
</dbReference>
<keyword evidence="6" id="KW-1185">Reference proteome</keyword>
<feature type="chain" id="PRO_5032937876" evidence="4">
    <location>
        <begin position="24"/>
        <end position="210"/>
    </location>
</feature>
<dbReference type="Gene3D" id="1.25.40.10">
    <property type="entry name" value="Tetratricopeptide repeat domain"/>
    <property type="match status" value="2"/>
</dbReference>
<evidence type="ECO:0000256" key="3">
    <source>
        <dbReference type="PROSITE-ProRule" id="PRU00339"/>
    </source>
</evidence>
<accession>A0A839GC96</accession>
<dbReference type="PROSITE" id="PS50005">
    <property type="entry name" value="TPR"/>
    <property type="match status" value="1"/>
</dbReference>
<dbReference type="InterPro" id="IPR011990">
    <property type="entry name" value="TPR-like_helical_dom_sf"/>
</dbReference>
<proteinExistence type="predicted"/>
<evidence type="ECO:0000256" key="4">
    <source>
        <dbReference type="SAM" id="SignalP"/>
    </source>
</evidence>
<sequence length="210" mass="22798">MIQNIRIVLALVCFAAVSFTSVAGGGGGDVAKSMAASKMRVKEITQVLKQNPQNAQAYADRAAAKLELGDAFGAIKDFNAAVAIAPENVNFLQARGNAFIMVEAFKEALNDFNVALLNNQSVELIYDRAVAKFHLEDYEGALSDLDQVVAAAPTHDKALYNRAVVKMDMKQTEGAIADLNVFLQQNPNHEQALFTLELAKSQLEKKIAKR</sequence>
<evidence type="ECO:0000313" key="5">
    <source>
        <dbReference type="EMBL" id="MBA9076542.1"/>
    </source>
</evidence>
<dbReference type="RefSeq" id="WP_066835082.1">
    <property type="nucleotide sequence ID" value="NZ_JACJIQ010000004.1"/>
</dbReference>
<dbReference type="Proteomes" id="UP000563094">
    <property type="component" value="Unassembled WGS sequence"/>
</dbReference>
<name>A0A839GC96_9BACT</name>
<keyword evidence="4" id="KW-0732">Signal</keyword>
<dbReference type="SUPFAM" id="SSF48452">
    <property type="entry name" value="TPR-like"/>
    <property type="match status" value="1"/>
</dbReference>
<keyword evidence="2 3" id="KW-0802">TPR repeat</keyword>
<reference evidence="5 6" key="1">
    <citation type="submission" date="2020-08" db="EMBL/GenBank/DDBJ databases">
        <title>Genomic Encyclopedia of Type Strains, Phase IV (KMG-IV): sequencing the most valuable type-strain genomes for metagenomic binning, comparative biology and taxonomic classification.</title>
        <authorList>
            <person name="Goeker M."/>
        </authorList>
    </citation>
    <scope>NUCLEOTIDE SEQUENCE [LARGE SCALE GENOMIC DNA]</scope>
    <source>
        <strain evidence="5 6">DSM 29854</strain>
    </source>
</reference>
<protein>
    <submittedName>
        <fullName evidence="5">Tetratricopeptide (TPR) repeat protein</fullName>
    </submittedName>
</protein>
<dbReference type="EMBL" id="JACJIQ010000004">
    <property type="protein sequence ID" value="MBA9076542.1"/>
    <property type="molecule type" value="Genomic_DNA"/>
</dbReference>
<dbReference type="GO" id="GO:0009279">
    <property type="term" value="C:cell outer membrane"/>
    <property type="evidence" value="ECO:0007669"/>
    <property type="project" value="TreeGrafter"/>
</dbReference>
<gene>
    <name evidence="5" type="ORF">FHS90_001248</name>
</gene>
<dbReference type="Pfam" id="PF14559">
    <property type="entry name" value="TPR_19"/>
    <property type="match status" value="1"/>
</dbReference>
<dbReference type="InterPro" id="IPR019734">
    <property type="entry name" value="TPR_rpt"/>
</dbReference>
<comment type="caution">
    <text evidence="5">The sequence shown here is derived from an EMBL/GenBank/DDBJ whole genome shotgun (WGS) entry which is preliminary data.</text>
</comment>
<organism evidence="5 6">
    <name type="scientific">Rufibacter quisquiliarum</name>
    <dbReference type="NCBI Taxonomy" id="1549639"/>
    <lineage>
        <taxon>Bacteria</taxon>
        <taxon>Pseudomonadati</taxon>
        <taxon>Bacteroidota</taxon>
        <taxon>Cytophagia</taxon>
        <taxon>Cytophagales</taxon>
        <taxon>Hymenobacteraceae</taxon>
        <taxon>Rufibacter</taxon>
    </lineage>
</organism>
<dbReference type="InterPro" id="IPR050498">
    <property type="entry name" value="Ycf3"/>
</dbReference>
<keyword evidence="1" id="KW-0677">Repeat</keyword>
<evidence type="ECO:0000256" key="1">
    <source>
        <dbReference type="ARBA" id="ARBA00022737"/>
    </source>
</evidence>
<feature type="repeat" description="TPR" evidence="3">
    <location>
        <begin position="55"/>
        <end position="88"/>
    </location>
</feature>
<evidence type="ECO:0000256" key="2">
    <source>
        <dbReference type="ARBA" id="ARBA00022803"/>
    </source>
</evidence>